<evidence type="ECO:0000313" key="2">
    <source>
        <dbReference type="Proteomes" id="UP001233172"/>
    </source>
</evidence>
<gene>
    <name evidence="1" type="ORF">Bpfe_026356</name>
</gene>
<accession>A0AAD8EXL8</accession>
<keyword evidence="2" id="KW-1185">Reference proteome</keyword>
<dbReference type="AlphaFoldDB" id="A0AAD8EXL8"/>
<dbReference type="Proteomes" id="UP001233172">
    <property type="component" value="Unassembled WGS sequence"/>
</dbReference>
<feature type="non-terminal residue" evidence="1">
    <location>
        <position position="1"/>
    </location>
</feature>
<sequence>LTVNDTVTPPDVSISIHCNEVKIVIEDNTDLIMVEVNDDKELDVCVDLLDRLVTEND</sequence>
<comment type="caution">
    <text evidence="1">The sequence shown here is derived from an EMBL/GenBank/DDBJ whole genome shotgun (WGS) entry which is preliminary data.</text>
</comment>
<proteinExistence type="predicted"/>
<dbReference type="EMBL" id="JASAOG010000202">
    <property type="protein sequence ID" value="KAK0044222.1"/>
    <property type="molecule type" value="Genomic_DNA"/>
</dbReference>
<name>A0AAD8EXL8_BIOPF</name>
<organism evidence="1 2">
    <name type="scientific">Biomphalaria pfeifferi</name>
    <name type="common">Bloodfluke planorb</name>
    <name type="synonym">Freshwater snail</name>
    <dbReference type="NCBI Taxonomy" id="112525"/>
    <lineage>
        <taxon>Eukaryota</taxon>
        <taxon>Metazoa</taxon>
        <taxon>Spiralia</taxon>
        <taxon>Lophotrochozoa</taxon>
        <taxon>Mollusca</taxon>
        <taxon>Gastropoda</taxon>
        <taxon>Heterobranchia</taxon>
        <taxon>Euthyneura</taxon>
        <taxon>Panpulmonata</taxon>
        <taxon>Hygrophila</taxon>
        <taxon>Lymnaeoidea</taxon>
        <taxon>Planorbidae</taxon>
        <taxon>Biomphalaria</taxon>
    </lineage>
</organism>
<protein>
    <submittedName>
        <fullName evidence="1">Adhesion G protein-coupled receptor E4P</fullName>
    </submittedName>
</protein>
<reference evidence="1" key="2">
    <citation type="submission" date="2023-04" db="EMBL/GenBank/DDBJ databases">
        <authorList>
            <person name="Bu L."/>
            <person name="Lu L."/>
            <person name="Laidemitt M.R."/>
            <person name="Zhang S.M."/>
            <person name="Mutuku M."/>
            <person name="Mkoji G."/>
            <person name="Steinauer M."/>
            <person name="Loker E.S."/>
        </authorList>
    </citation>
    <scope>NUCLEOTIDE SEQUENCE</scope>
    <source>
        <strain evidence="1">KasaAsao</strain>
        <tissue evidence="1">Whole Snail</tissue>
    </source>
</reference>
<reference evidence="1" key="1">
    <citation type="journal article" date="2023" name="PLoS Negl. Trop. Dis.">
        <title>A genome sequence for Biomphalaria pfeifferi, the major vector snail for the human-infecting parasite Schistosoma mansoni.</title>
        <authorList>
            <person name="Bu L."/>
            <person name="Lu L."/>
            <person name="Laidemitt M.R."/>
            <person name="Zhang S.M."/>
            <person name="Mutuku M."/>
            <person name="Mkoji G."/>
            <person name="Steinauer M."/>
            <person name="Loker E.S."/>
        </authorList>
    </citation>
    <scope>NUCLEOTIDE SEQUENCE</scope>
    <source>
        <strain evidence="1">KasaAsao</strain>
    </source>
</reference>
<evidence type="ECO:0000313" key="1">
    <source>
        <dbReference type="EMBL" id="KAK0044222.1"/>
    </source>
</evidence>
<keyword evidence="1" id="KW-0675">Receptor</keyword>